<evidence type="ECO:0000313" key="1">
    <source>
        <dbReference type="EMBL" id="SEQ73457.1"/>
    </source>
</evidence>
<evidence type="ECO:0000313" key="2">
    <source>
        <dbReference type="Proteomes" id="UP000199647"/>
    </source>
</evidence>
<keyword evidence="2" id="KW-1185">Reference proteome</keyword>
<reference evidence="1 2" key="1">
    <citation type="submission" date="2016-10" db="EMBL/GenBank/DDBJ databases">
        <authorList>
            <person name="de Groot N.N."/>
        </authorList>
    </citation>
    <scope>NUCLEOTIDE SEQUENCE [LARGE SCALE GENOMIC DNA]</scope>
    <source>
        <strain evidence="1 2">A52C2</strain>
    </source>
</reference>
<dbReference type="EMBL" id="FOFG01000007">
    <property type="protein sequence ID" value="SEQ73457.1"/>
    <property type="molecule type" value="Genomic_DNA"/>
</dbReference>
<sequence>MDVFAEAASSADHVMEVDLLNGAVVRGTVSENLASAVAAFAEAPPRSGVRMART</sequence>
<organism evidence="1 2">
    <name type="scientific">Faunimonas pinastri</name>
    <dbReference type="NCBI Taxonomy" id="1855383"/>
    <lineage>
        <taxon>Bacteria</taxon>
        <taxon>Pseudomonadati</taxon>
        <taxon>Pseudomonadota</taxon>
        <taxon>Alphaproteobacteria</taxon>
        <taxon>Hyphomicrobiales</taxon>
        <taxon>Afifellaceae</taxon>
        <taxon>Faunimonas</taxon>
    </lineage>
</organism>
<proteinExistence type="predicted"/>
<dbReference type="Proteomes" id="UP000199647">
    <property type="component" value="Unassembled WGS sequence"/>
</dbReference>
<gene>
    <name evidence="1" type="ORF">SAMN05216548_10793</name>
</gene>
<accession>A0A1H9IFZ9</accession>
<dbReference type="AlphaFoldDB" id="A0A1H9IFZ9"/>
<name>A0A1H9IFZ9_9HYPH</name>
<protein>
    <submittedName>
        <fullName evidence="1">Uncharacterized protein</fullName>
    </submittedName>
</protein>
<dbReference type="RefSeq" id="WP_177176818.1">
    <property type="nucleotide sequence ID" value="NZ_FOFG01000007.1"/>
</dbReference>